<proteinExistence type="predicted"/>
<evidence type="ECO:0000313" key="2">
    <source>
        <dbReference type="EMBL" id="KAK8227642.1"/>
    </source>
</evidence>
<sequence length="657" mass="73852">MAARPRDRDVVITKSGGANKSVDKLGDTTFIDGQKVTSIDSAGATSIVDGEKYTKLDREVVARIMSMATVTAADIKSHARTFPLGATPQASVRKVREHEIAAFARVVKGTKPTKGLVRKALLKESAEFRTLNNENKTFVVGKVVDKFVAQEARRERKREKRKQKKKAAVKDEDLQREAHLPAPVPNTERGYALTGEIKEEEDVEVKSEDLDPAYDDLREIKKEEDIEVKSEDLDSAYDDSLVDGRAFGPVAWDTHHAYDHPVPFVGCPCNWKVAAGWQGLYRVIGRDTNNLHPGHPEQGKRLPPFQRPSFPLHESHYMQSFMQLDYVWYGTPDLTVQEVSRKLYNLNIGPDFYHDTIQKSLSIVAQSLLECSSSVQLAMPVLVESHPGPVSQSQLNTAIILQSIQGHVKIVPCVLRLLGSWDQGIPYTRVGGGWGKNKTFHGWTYAASDPPQKSEKLNEKVVRKVRQKFLNTPCLSIRDAVMIGIKTNTVGWSPRRYADVWKLCWDSSPSSSAYEPLKKRRDMERNYSERYSSVSALVDRLFDVAADFWVPDLSSLKPFLVLKVDDFTLSTQRPLPVLQHGTINGQPRCQMFEDCNVPSVSGFKYCMYHRKRPAAVGTTYRVEYVGYDVGVHDAEIKSEIKSESDEAEIKSEPDEVV</sequence>
<feature type="compositionally biased region" description="Basic residues" evidence="1">
    <location>
        <begin position="155"/>
        <end position="167"/>
    </location>
</feature>
<dbReference type="EMBL" id="JBBWRZ010000010">
    <property type="protein sequence ID" value="KAK8227642.1"/>
    <property type="molecule type" value="Genomic_DNA"/>
</dbReference>
<evidence type="ECO:0000256" key="1">
    <source>
        <dbReference type="SAM" id="MobiDB-lite"/>
    </source>
</evidence>
<protein>
    <submittedName>
        <fullName evidence="2">Uncharacterized protein</fullName>
    </submittedName>
</protein>
<dbReference type="Proteomes" id="UP001492380">
    <property type="component" value="Unassembled WGS sequence"/>
</dbReference>
<feature type="compositionally biased region" description="Basic and acidic residues" evidence="1">
    <location>
        <begin position="168"/>
        <end position="179"/>
    </location>
</feature>
<feature type="region of interest" description="Disordered" evidence="1">
    <location>
        <begin position="152"/>
        <end position="188"/>
    </location>
</feature>
<gene>
    <name evidence="2" type="ORF">HDK90DRAFT_528136</name>
</gene>
<name>A0ABR1YFC6_9PEZI</name>
<organism evidence="2 3">
    <name type="scientific">Phyllosticta capitalensis</name>
    <dbReference type="NCBI Taxonomy" id="121624"/>
    <lineage>
        <taxon>Eukaryota</taxon>
        <taxon>Fungi</taxon>
        <taxon>Dikarya</taxon>
        <taxon>Ascomycota</taxon>
        <taxon>Pezizomycotina</taxon>
        <taxon>Dothideomycetes</taxon>
        <taxon>Dothideomycetes incertae sedis</taxon>
        <taxon>Botryosphaeriales</taxon>
        <taxon>Phyllostictaceae</taxon>
        <taxon>Phyllosticta</taxon>
    </lineage>
</organism>
<keyword evidence="3" id="KW-1185">Reference proteome</keyword>
<accession>A0ABR1YFC6</accession>
<comment type="caution">
    <text evidence="2">The sequence shown here is derived from an EMBL/GenBank/DDBJ whole genome shotgun (WGS) entry which is preliminary data.</text>
</comment>
<reference evidence="2 3" key="1">
    <citation type="submission" date="2024-04" db="EMBL/GenBank/DDBJ databases">
        <title>Phyllosticta paracitricarpa is synonymous to the EU quarantine fungus P. citricarpa based on phylogenomic analyses.</title>
        <authorList>
            <consortium name="Lawrence Berkeley National Laboratory"/>
            <person name="Van Ingen-Buijs V.A."/>
            <person name="Van Westerhoven A.C."/>
            <person name="Haridas S."/>
            <person name="Skiadas P."/>
            <person name="Martin F."/>
            <person name="Groenewald J.Z."/>
            <person name="Crous P.W."/>
            <person name="Seidl M.F."/>
        </authorList>
    </citation>
    <scope>NUCLEOTIDE SEQUENCE [LARGE SCALE GENOMIC DNA]</scope>
    <source>
        <strain evidence="2 3">CBS 123374</strain>
    </source>
</reference>
<evidence type="ECO:0000313" key="3">
    <source>
        <dbReference type="Proteomes" id="UP001492380"/>
    </source>
</evidence>